<organism evidence="1 2">
    <name type="scientific">Ancylostoma duodenale</name>
    <dbReference type="NCBI Taxonomy" id="51022"/>
    <lineage>
        <taxon>Eukaryota</taxon>
        <taxon>Metazoa</taxon>
        <taxon>Ecdysozoa</taxon>
        <taxon>Nematoda</taxon>
        <taxon>Chromadorea</taxon>
        <taxon>Rhabditida</taxon>
        <taxon>Rhabditina</taxon>
        <taxon>Rhabditomorpha</taxon>
        <taxon>Strongyloidea</taxon>
        <taxon>Ancylostomatidae</taxon>
        <taxon>Ancylostomatinae</taxon>
        <taxon>Ancylostoma</taxon>
    </lineage>
</organism>
<gene>
    <name evidence="1" type="ORF">ANCDUO_17288</name>
</gene>
<proteinExistence type="predicted"/>
<keyword evidence="2" id="KW-1185">Reference proteome</keyword>
<dbReference type="Proteomes" id="UP000054047">
    <property type="component" value="Unassembled WGS sequence"/>
</dbReference>
<dbReference type="EMBL" id="KN743227">
    <property type="protein sequence ID" value="KIH52607.1"/>
    <property type="molecule type" value="Genomic_DNA"/>
</dbReference>
<reference evidence="1 2" key="1">
    <citation type="submission" date="2013-12" db="EMBL/GenBank/DDBJ databases">
        <title>Draft genome of the parsitic nematode Ancylostoma duodenale.</title>
        <authorList>
            <person name="Mitreva M."/>
        </authorList>
    </citation>
    <scope>NUCLEOTIDE SEQUENCE [LARGE SCALE GENOMIC DNA]</scope>
    <source>
        <strain evidence="1 2">Zhejiang</strain>
    </source>
</reference>
<evidence type="ECO:0000313" key="1">
    <source>
        <dbReference type="EMBL" id="KIH52607.1"/>
    </source>
</evidence>
<sequence>MRHVEKFKERHSSRDLVPPLMNSLIATSRTLQVYDSLREHHLITADPVIPEEAIMENAVPMR</sequence>
<protein>
    <submittedName>
        <fullName evidence="1">Uncharacterized protein</fullName>
    </submittedName>
</protein>
<name>A0A0C2CS43_9BILA</name>
<dbReference type="AlphaFoldDB" id="A0A0C2CS43"/>
<accession>A0A0C2CS43</accession>
<evidence type="ECO:0000313" key="2">
    <source>
        <dbReference type="Proteomes" id="UP000054047"/>
    </source>
</evidence>